<evidence type="ECO:0000259" key="8">
    <source>
        <dbReference type="Pfam" id="PF01494"/>
    </source>
</evidence>
<feature type="domain" description="FAD-binding" evidence="8">
    <location>
        <begin position="3"/>
        <end position="333"/>
    </location>
</feature>
<evidence type="ECO:0000313" key="9">
    <source>
        <dbReference type="EMBL" id="KWT66772.1"/>
    </source>
</evidence>
<evidence type="ECO:0000256" key="6">
    <source>
        <dbReference type="ARBA" id="ARBA00023002"/>
    </source>
</evidence>
<dbReference type="AlphaFoldDB" id="A0A109BDP2"/>
<comment type="caution">
    <text evidence="9">The sequence shown here is derived from an EMBL/GenBank/DDBJ whole genome shotgun (WGS) entry which is preliminary data.</text>
</comment>
<evidence type="ECO:0000256" key="5">
    <source>
        <dbReference type="ARBA" id="ARBA00022827"/>
    </source>
</evidence>
<gene>
    <name evidence="9" type="ORF">APY04_2179</name>
</gene>
<keyword evidence="6 9" id="KW-0560">Oxidoreductase</keyword>
<dbReference type="InterPro" id="IPR002938">
    <property type="entry name" value="FAD-bd"/>
</dbReference>
<keyword evidence="10" id="KW-1185">Reference proteome</keyword>
<protein>
    <submittedName>
        <fullName evidence="9">2-octaprenyl-6-methoxyphenol hydroxylase</fullName>
        <ecNumber evidence="9">1.14.13.-</ecNumber>
    </submittedName>
</protein>
<accession>A0A109BDP2</accession>
<dbReference type="PANTHER" id="PTHR43876">
    <property type="entry name" value="UBIQUINONE BIOSYNTHESIS MONOOXYGENASE COQ6, MITOCHONDRIAL"/>
    <property type="match status" value="1"/>
</dbReference>
<dbReference type="STRING" id="121290.APY04_2179"/>
<dbReference type="GO" id="GO:0006744">
    <property type="term" value="P:ubiquinone biosynthetic process"/>
    <property type="evidence" value="ECO:0007669"/>
    <property type="project" value="UniProtKB-UniPathway"/>
</dbReference>
<organism evidence="9 10">
    <name type="scientific">Hyphomicrobium sulfonivorans</name>
    <dbReference type="NCBI Taxonomy" id="121290"/>
    <lineage>
        <taxon>Bacteria</taxon>
        <taxon>Pseudomonadati</taxon>
        <taxon>Pseudomonadota</taxon>
        <taxon>Alphaproteobacteria</taxon>
        <taxon>Hyphomicrobiales</taxon>
        <taxon>Hyphomicrobiaceae</taxon>
        <taxon>Hyphomicrobium</taxon>
    </lineage>
</organism>
<evidence type="ECO:0000256" key="1">
    <source>
        <dbReference type="ARBA" id="ARBA00001974"/>
    </source>
</evidence>
<keyword evidence="7" id="KW-0503">Monooxygenase</keyword>
<dbReference type="PATRIC" id="fig|121290.4.peg.2379"/>
<dbReference type="GO" id="GO:0016705">
    <property type="term" value="F:oxidoreductase activity, acting on paired donors, with incorporation or reduction of molecular oxygen"/>
    <property type="evidence" value="ECO:0007669"/>
    <property type="project" value="InterPro"/>
</dbReference>
<dbReference type="PANTHER" id="PTHR43876:SF7">
    <property type="entry name" value="UBIQUINONE BIOSYNTHESIS MONOOXYGENASE COQ6, MITOCHONDRIAL"/>
    <property type="match status" value="1"/>
</dbReference>
<sequence>MSYDICTVGTGPAGLAAALALAQTGLRIAVIGPAPNGQDTRTAALFAGSVTLLENLGLGEACRADGEPIFAIRVIDDMGGLLRAPEVTFTAQEVERELFGLNISNVGLVRALRERMLQSSNITLIEDNVTAVTVADDHAAITLAAGPVVTARLVVGADGRNSLCRQAAGIDIKTWGYDQSAIACTFTHSGKHRGISTEFHRPAGPMTFVPATPNSSGLVWVEHPTVAAEMAALDTEAFRVVLAERLQGLLGDIGKIGPRAVFPLSGLVAKDAGRSRVALVGEAAHVIPPIGAQGLNLGLRDAASIADCVTDALATGADIGGDSVLAAYGRMRHTDISARIWSIDLLNRSLLVQSPPVQALRGLGLHILKSVGPLRRFAIREGLHPSFVMPRLMQPHAASAGSPHP</sequence>
<dbReference type="InterPro" id="IPR036188">
    <property type="entry name" value="FAD/NAD-bd_sf"/>
</dbReference>
<dbReference type="GO" id="GO:0071949">
    <property type="term" value="F:FAD binding"/>
    <property type="evidence" value="ECO:0007669"/>
    <property type="project" value="InterPro"/>
</dbReference>
<evidence type="ECO:0000256" key="3">
    <source>
        <dbReference type="ARBA" id="ARBA00005349"/>
    </source>
</evidence>
<evidence type="ECO:0000256" key="2">
    <source>
        <dbReference type="ARBA" id="ARBA00004749"/>
    </source>
</evidence>
<keyword evidence="4" id="KW-0285">Flavoprotein</keyword>
<keyword evidence="5" id="KW-0274">FAD</keyword>
<reference evidence="9 10" key="1">
    <citation type="submission" date="2015-10" db="EMBL/GenBank/DDBJ databases">
        <title>Transcriptomic analysis of a linuron degrading triple-species bacterial consortium.</title>
        <authorList>
            <person name="Albers P."/>
        </authorList>
    </citation>
    <scope>NUCLEOTIDE SEQUENCE [LARGE SCALE GENOMIC DNA]</scope>
    <source>
        <strain evidence="9 10">WDL6</strain>
    </source>
</reference>
<evidence type="ECO:0000256" key="7">
    <source>
        <dbReference type="ARBA" id="ARBA00023033"/>
    </source>
</evidence>
<comment type="similarity">
    <text evidence="3">Belongs to the UbiH/COQ6 family.</text>
</comment>
<dbReference type="UniPathway" id="UPA00232"/>
<evidence type="ECO:0000313" key="10">
    <source>
        <dbReference type="Proteomes" id="UP000059074"/>
    </source>
</evidence>
<dbReference type="SUPFAM" id="SSF51905">
    <property type="entry name" value="FAD/NAD(P)-binding domain"/>
    <property type="match status" value="1"/>
</dbReference>
<evidence type="ECO:0000256" key="4">
    <source>
        <dbReference type="ARBA" id="ARBA00022630"/>
    </source>
</evidence>
<dbReference type="InterPro" id="IPR010971">
    <property type="entry name" value="UbiH/COQ6"/>
</dbReference>
<dbReference type="RefSeq" id="WP_068462376.1">
    <property type="nucleotide sequence ID" value="NZ_LMTR01000071.1"/>
</dbReference>
<dbReference type="Gene3D" id="3.50.50.60">
    <property type="entry name" value="FAD/NAD(P)-binding domain"/>
    <property type="match status" value="2"/>
</dbReference>
<dbReference type="InterPro" id="IPR051205">
    <property type="entry name" value="UbiH/COQ6_monooxygenase"/>
</dbReference>
<comment type="pathway">
    <text evidence="2">Cofactor biosynthesis; ubiquinone biosynthesis.</text>
</comment>
<dbReference type="EC" id="1.14.13.-" evidence="9"/>
<dbReference type="GO" id="GO:0004497">
    <property type="term" value="F:monooxygenase activity"/>
    <property type="evidence" value="ECO:0007669"/>
    <property type="project" value="UniProtKB-KW"/>
</dbReference>
<dbReference type="Proteomes" id="UP000059074">
    <property type="component" value="Unassembled WGS sequence"/>
</dbReference>
<dbReference type="EMBL" id="LMTR01000071">
    <property type="protein sequence ID" value="KWT66772.1"/>
    <property type="molecule type" value="Genomic_DNA"/>
</dbReference>
<dbReference type="NCBIfam" id="TIGR01988">
    <property type="entry name" value="Ubi-OHases"/>
    <property type="match status" value="1"/>
</dbReference>
<dbReference type="Pfam" id="PF01494">
    <property type="entry name" value="FAD_binding_3"/>
    <property type="match status" value="1"/>
</dbReference>
<name>A0A109BDP2_HYPSL</name>
<comment type="cofactor">
    <cofactor evidence="1">
        <name>FAD</name>
        <dbReference type="ChEBI" id="CHEBI:57692"/>
    </cofactor>
</comment>
<dbReference type="PRINTS" id="PR00420">
    <property type="entry name" value="RNGMNOXGNASE"/>
</dbReference>
<proteinExistence type="inferred from homology"/>